<feature type="compositionally biased region" description="Pro residues" evidence="1">
    <location>
        <begin position="25"/>
        <end position="35"/>
    </location>
</feature>
<protein>
    <submittedName>
        <fullName evidence="2">Unannotated protein</fullName>
    </submittedName>
</protein>
<dbReference type="AlphaFoldDB" id="A0A6J5Z7X7"/>
<name>A0A6J5Z7X7_9ZZZZ</name>
<gene>
    <name evidence="2" type="ORF">UFOPK3547_00389</name>
</gene>
<reference evidence="2" key="1">
    <citation type="submission" date="2020-05" db="EMBL/GenBank/DDBJ databases">
        <authorList>
            <person name="Chiriac C."/>
            <person name="Salcher M."/>
            <person name="Ghai R."/>
            <person name="Kavagutti S V."/>
        </authorList>
    </citation>
    <scope>NUCLEOTIDE SEQUENCE</scope>
</reference>
<evidence type="ECO:0000256" key="1">
    <source>
        <dbReference type="SAM" id="MobiDB-lite"/>
    </source>
</evidence>
<dbReference type="EMBL" id="CAESAN010000021">
    <property type="protein sequence ID" value="CAB4338745.1"/>
    <property type="molecule type" value="Genomic_DNA"/>
</dbReference>
<feature type="region of interest" description="Disordered" evidence="1">
    <location>
        <begin position="1"/>
        <end position="35"/>
    </location>
</feature>
<accession>A0A6J5Z7X7</accession>
<proteinExistence type="predicted"/>
<organism evidence="2">
    <name type="scientific">freshwater metagenome</name>
    <dbReference type="NCBI Taxonomy" id="449393"/>
    <lineage>
        <taxon>unclassified sequences</taxon>
        <taxon>metagenomes</taxon>
        <taxon>ecological metagenomes</taxon>
    </lineage>
</organism>
<sequence>MRATNAGGKTDQTPASVAFTVQAPEPTPDPTPAPPSITPGVFTPISTSLPVTGRTAQLAVNCVPASATGTGRARSKATAGDGPCKGWLVLTTSNGTDKHYVNIAAAAGAVVNFRLSASLARSIAAGTSSRATLKIYQGPTPRLVTVTLRKMSAAARNRLLAQARK</sequence>
<evidence type="ECO:0000313" key="2">
    <source>
        <dbReference type="EMBL" id="CAB4338745.1"/>
    </source>
</evidence>